<gene>
    <name evidence="2" type="ORF">L207DRAFT_528185</name>
</gene>
<dbReference type="OrthoDB" id="10360291at2759"/>
<sequence>MSSYTQAEGSTMIAASSRIHSEPTTTNASHPTVKFETKRPRKTKYYDIVRPKVKTPLYQHVGILRYRTEGPNGGNGIVIPQHIGLHVIDKDCQAPRTPPPFKRVRPQDLFFPLTPLEEWEKLDENGIEATDALVTMGEIILVEDKKSRKWMCTPSPLRGSWTYT</sequence>
<reference evidence="2 3" key="1">
    <citation type="submission" date="2016-04" db="EMBL/GenBank/DDBJ databases">
        <title>A degradative enzymes factory behind the ericoid mycorrhizal symbiosis.</title>
        <authorList>
            <consortium name="DOE Joint Genome Institute"/>
            <person name="Martino E."/>
            <person name="Morin E."/>
            <person name="Grelet G."/>
            <person name="Kuo A."/>
            <person name="Kohler A."/>
            <person name="Daghino S."/>
            <person name="Barry K."/>
            <person name="Choi C."/>
            <person name="Cichocki N."/>
            <person name="Clum A."/>
            <person name="Copeland A."/>
            <person name="Hainaut M."/>
            <person name="Haridas S."/>
            <person name="Labutti K."/>
            <person name="Lindquist E."/>
            <person name="Lipzen A."/>
            <person name="Khouja H.-R."/>
            <person name="Murat C."/>
            <person name="Ohm R."/>
            <person name="Olson A."/>
            <person name="Spatafora J."/>
            <person name="Veneault-Fourrey C."/>
            <person name="Henrissat B."/>
            <person name="Grigoriev I."/>
            <person name="Martin F."/>
            <person name="Perotto S."/>
        </authorList>
    </citation>
    <scope>NUCLEOTIDE SEQUENCE [LARGE SCALE GENOMIC DNA]</scope>
    <source>
        <strain evidence="2 3">F</strain>
    </source>
</reference>
<name>A0A2J6RST7_HYAVF</name>
<evidence type="ECO:0000256" key="1">
    <source>
        <dbReference type="SAM" id="MobiDB-lite"/>
    </source>
</evidence>
<keyword evidence="3" id="KW-1185">Reference proteome</keyword>
<dbReference type="EMBL" id="KZ613944">
    <property type="protein sequence ID" value="PMD41572.1"/>
    <property type="molecule type" value="Genomic_DNA"/>
</dbReference>
<organism evidence="2 3">
    <name type="scientific">Hyaloscypha variabilis (strain UAMH 11265 / GT02V1 / F)</name>
    <name type="common">Meliniomyces variabilis</name>
    <dbReference type="NCBI Taxonomy" id="1149755"/>
    <lineage>
        <taxon>Eukaryota</taxon>
        <taxon>Fungi</taxon>
        <taxon>Dikarya</taxon>
        <taxon>Ascomycota</taxon>
        <taxon>Pezizomycotina</taxon>
        <taxon>Leotiomycetes</taxon>
        <taxon>Helotiales</taxon>
        <taxon>Hyaloscyphaceae</taxon>
        <taxon>Hyaloscypha</taxon>
        <taxon>Hyaloscypha variabilis</taxon>
    </lineage>
</organism>
<feature type="region of interest" description="Disordered" evidence="1">
    <location>
        <begin position="1"/>
        <end position="37"/>
    </location>
</feature>
<evidence type="ECO:0000313" key="3">
    <source>
        <dbReference type="Proteomes" id="UP000235786"/>
    </source>
</evidence>
<dbReference type="Proteomes" id="UP000235786">
    <property type="component" value="Unassembled WGS sequence"/>
</dbReference>
<proteinExistence type="predicted"/>
<dbReference type="AlphaFoldDB" id="A0A2J6RST7"/>
<evidence type="ECO:0000313" key="2">
    <source>
        <dbReference type="EMBL" id="PMD41572.1"/>
    </source>
</evidence>
<protein>
    <submittedName>
        <fullName evidence="2">Uncharacterized protein</fullName>
    </submittedName>
</protein>
<accession>A0A2J6RST7</accession>